<keyword evidence="2" id="KW-1185">Reference proteome</keyword>
<dbReference type="Proteomes" id="UP000188268">
    <property type="component" value="Unassembled WGS sequence"/>
</dbReference>
<comment type="caution">
    <text evidence="1">The sequence shown here is derived from an EMBL/GenBank/DDBJ whole genome shotgun (WGS) entry which is preliminary data.</text>
</comment>
<proteinExistence type="predicted"/>
<gene>
    <name evidence="1" type="ORF">CCACVL1_02197</name>
</gene>
<evidence type="ECO:0000313" key="2">
    <source>
        <dbReference type="Proteomes" id="UP000188268"/>
    </source>
</evidence>
<feature type="non-terminal residue" evidence="1">
    <location>
        <position position="1"/>
    </location>
</feature>
<dbReference type="AlphaFoldDB" id="A0A1R3KAM7"/>
<organism evidence="1 2">
    <name type="scientific">Corchorus capsularis</name>
    <name type="common">Jute</name>
    <dbReference type="NCBI Taxonomy" id="210143"/>
    <lineage>
        <taxon>Eukaryota</taxon>
        <taxon>Viridiplantae</taxon>
        <taxon>Streptophyta</taxon>
        <taxon>Embryophyta</taxon>
        <taxon>Tracheophyta</taxon>
        <taxon>Spermatophyta</taxon>
        <taxon>Magnoliopsida</taxon>
        <taxon>eudicotyledons</taxon>
        <taxon>Gunneridae</taxon>
        <taxon>Pentapetalae</taxon>
        <taxon>rosids</taxon>
        <taxon>malvids</taxon>
        <taxon>Malvales</taxon>
        <taxon>Malvaceae</taxon>
        <taxon>Grewioideae</taxon>
        <taxon>Apeibeae</taxon>
        <taxon>Corchorus</taxon>
    </lineage>
</organism>
<dbReference type="EMBL" id="AWWV01005820">
    <property type="protein sequence ID" value="OMP04078.1"/>
    <property type="molecule type" value="Genomic_DNA"/>
</dbReference>
<sequence length="31" mass="3387">RRLRLDFVQIPIYGDGDLSLPPGLGSLTTCI</sequence>
<evidence type="ECO:0000313" key="1">
    <source>
        <dbReference type="EMBL" id="OMP04078.1"/>
    </source>
</evidence>
<protein>
    <submittedName>
        <fullName evidence="1">Uncharacterized protein</fullName>
    </submittedName>
</protein>
<reference evidence="1 2" key="1">
    <citation type="submission" date="2013-09" db="EMBL/GenBank/DDBJ databases">
        <title>Corchorus capsularis genome sequencing.</title>
        <authorList>
            <person name="Alam M."/>
            <person name="Haque M.S."/>
            <person name="Islam M.S."/>
            <person name="Emdad E.M."/>
            <person name="Islam M.M."/>
            <person name="Ahmed B."/>
            <person name="Halim A."/>
            <person name="Hossen Q.M.M."/>
            <person name="Hossain M.Z."/>
            <person name="Ahmed R."/>
            <person name="Khan M.M."/>
            <person name="Islam R."/>
            <person name="Rashid M.M."/>
            <person name="Khan S.A."/>
            <person name="Rahman M.S."/>
            <person name="Alam M."/>
        </authorList>
    </citation>
    <scope>NUCLEOTIDE SEQUENCE [LARGE SCALE GENOMIC DNA]</scope>
    <source>
        <strain evidence="2">cv. CVL-1</strain>
        <tissue evidence="1">Whole seedling</tissue>
    </source>
</reference>
<dbReference type="Gramene" id="OMP04078">
    <property type="protein sequence ID" value="OMP04078"/>
    <property type="gene ID" value="CCACVL1_02197"/>
</dbReference>
<name>A0A1R3KAM7_COCAP</name>
<accession>A0A1R3KAM7</accession>